<comment type="caution">
    <text evidence="2">The sequence shown here is derived from an EMBL/GenBank/DDBJ whole genome shotgun (WGS) entry which is preliminary data.</text>
</comment>
<dbReference type="Gene3D" id="1.25.10.10">
    <property type="entry name" value="Leucine-rich Repeat Variant"/>
    <property type="match status" value="1"/>
</dbReference>
<organism evidence="2 3">
    <name type="scientific">Tritrichomonas musculus</name>
    <dbReference type="NCBI Taxonomy" id="1915356"/>
    <lineage>
        <taxon>Eukaryota</taxon>
        <taxon>Metamonada</taxon>
        <taxon>Parabasalia</taxon>
        <taxon>Tritrichomonadida</taxon>
        <taxon>Tritrichomonadidae</taxon>
        <taxon>Tritrichomonas</taxon>
    </lineage>
</organism>
<sequence>MYPRPAKTRKSIEPANGKKTAKKKQGSAQENPRTLANQILKNRKTLSVPISDMPQGIGLQRAVSSTYSVTEYQPIAELPELSSVSEENFNDLLRQKLEQCCHVCNFADPGSGLKDKDLKSNYLQEIYDYLCKPNFFTLIEPQTLDYFLRMIKHNVIRSMPPLAELSKVPIFGDDINDKFSELSWPHLRIVYEIFLKLLDSKPISPQIFLRCFTAKFIHRILALFNSADQRERNYLKMVLFKIYLKFATVRLTIRQAIQHLFHTYTYEIHYFSGITELLEIMYSIINGFNVPLKEEHKNFLITTLLPLYTSNFLHLFHESLFHCVSQYVNKENTLITHVIKFLMHIWPATYSFKEAFFVRHLMKYIEMINEDQFVELMIPLFHRIGSCILSTSYQVSELAILLWKNDKFILMTVAHSEVLFPVICPYLYKAGTSHWNTTIRNESVSVIRIFMVMSNDVFTAYSKSLKNHELQELKKLDAKKSFWTFLIDNGDIDADDANEKKKSLDRTFPELKNFKKTG</sequence>
<evidence type="ECO:0000256" key="1">
    <source>
        <dbReference type="SAM" id="MobiDB-lite"/>
    </source>
</evidence>
<gene>
    <name evidence="2" type="ORF">M9Y10_030747</name>
</gene>
<dbReference type="Pfam" id="PF01603">
    <property type="entry name" value="B56"/>
    <property type="match status" value="1"/>
</dbReference>
<dbReference type="EMBL" id="JAPFFF010000045">
    <property type="protein sequence ID" value="KAK8840539.1"/>
    <property type="molecule type" value="Genomic_DNA"/>
</dbReference>
<dbReference type="InterPro" id="IPR011989">
    <property type="entry name" value="ARM-like"/>
</dbReference>
<protein>
    <recommendedName>
        <fullName evidence="4">Phosphoprotein phosphatase</fullName>
    </recommendedName>
</protein>
<keyword evidence="3" id="KW-1185">Reference proteome</keyword>
<evidence type="ECO:0008006" key="4">
    <source>
        <dbReference type="Google" id="ProtNLM"/>
    </source>
</evidence>
<dbReference type="InterPro" id="IPR002554">
    <property type="entry name" value="PP2A_B56"/>
</dbReference>
<dbReference type="PANTHER" id="PTHR10257">
    <property type="entry name" value="SERINE/THREONINE PROTEIN PHOSPHATASE 2A PP2A REGULATORY SUBUNIT B"/>
    <property type="match status" value="1"/>
</dbReference>
<feature type="region of interest" description="Disordered" evidence="1">
    <location>
        <begin position="1"/>
        <end position="33"/>
    </location>
</feature>
<dbReference type="SUPFAM" id="SSF48371">
    <property type="entry name" value="ARM repeat"/>
    <property type="match status" value="1"/>
</dbReference>
<dbReference type="InterPro" id="IPR016024">
    <property type="entry name" value="ARM-type_fold"/>
</dbReference>
<dbReference type="Proteomes" id="UP001470230">
    <property type="component" value="Unassembled WGS sequence"/>
</dbReference>
<proteinExistence type="predicted"/>
<reference evidence="2 3" key="1">
    <citation type="submission" date="2024-04" db="EMBL/GenBank/DDBJ databases">
        <title>Tritrichomonas musculus Genome.</title>
        <authorList>
            <person name="Alves-Ferreira E."/>
            <person name="Grigg M."/>
            <person name="Lorenzi H."/>
            <person name="Galac M."/>
        </authorList>
    </citation>
    <scope>NUCLEOTIDE SEQUENCE [LARGE SCALE GENOMIC DNA]</scope>
    <source>
        <strain evidence="2 3">EAF2021</strain>
    </source>
</reference>
<evidence type="ECO:0000313" key="2">
    <source>
        <dbReference type="EMBL" id="KAK8840539.1"/>
    </source>
</evidence>
<dbReference type="PANTHER" id="PTHR10257:SF3">
    <property type="entry name" value="SERINE_THREONINE-PROTEIN PHOSPHATASE 2A 56 KDA REGULATORY SUBUNIT GAMMA ISOFORM"/>
    <property type="match status" value="1"/>
</dbReference>
<evidence type="ECO:0000313" key="3">
    <source>
        <dbReference type="Proteomes" id="UP001470230"/>
    </source>
</evidence>
<accession>A0ABR2H2T7</accession>
<name>A0ABR2H2T7_9EUKA</name>